<dbReference type="Pfam" id="PF13445">
    <property type="entry name" value="zf-RING_UBOX"/>
    <property type="match status" value="1"/>
</dbReference>
<dbReference type="InterPro" id="IPR001841">
    <property type="entry name" value="Znf_RING"/>
</dbReference>
<dbReference type="SMART" id="SM00336">
    <property type="entry name" value="BBOX"/>
    <property type="match status" value="2"/>
</dbReference>
<dbReference type="InterPro" id="IPR047153">
    <property type="entry name" value="TRIM45/56/19-like"/>
</dbReference>
<evidence type="ECO:0000259" key="9">
    <source>
        <dbReference type="PROSITE" id="PS50119"/>
    </source>
</evidence>
<evidence type="ECO:0000256" key="1">
    <source>
        <dbReference type="ARBA" id="ARBA00004496"/>
    </source>
</evidence>
<dbReference type="SUPFAM" id="SSF57850">
    <property type="entry name" value="RING/U-box"/>
    <property type="match status" value="1"/>
</dbReference>
<dbReference type="PROSITE" id="PS00518">
    <property type="entry name" value="ZF_RING_1"/>
    <property type="match status" value="1"/>
</dbReference>
<keyword evidence="7" id="KW-0175">Coiled coil</keyword>
<feature type="domain" description="B box-type" evidence="9">
    <location>
        <begin position="134"/>
        <end position="175"/>
    </location>
</feature>
<keyword evidence="3" id="KW-0479">Metal-binding</keyword>
<evidence type="ECO:0000256" key="2">
    <source>
        <dbReference type="ARBA" id="ARBA00022490"/>
    </source>
</evidence>
<dbReference type="Gene3D" id="3.30.40.10">
    <property type="entry name" value="Zinc/RING finger domain, C3HC4 (zinc finger)"/>
    <property type="match status" value="1"/>
</dbReference>
<feature type="coiled-coil region" evidence="7">
    <location>
        <begin position="179"/>
        <end position="213"/>
    </location>
</feature>
<evidence type="ECO:0000256" key="7">
    <source>
        <dbReference type="SAM" id="Coils"/>
    </source>
</evidence>
<dbReference type="InterPro" id="IPR013083">
    <property type="entry name" value="Znf_RING/FYVE/PHD"/>
</dbReference>
<dbReference type="InterPro" id="IPR002083">
    <property type="entry name" value="MATH/TRAF_dom"/>
</dbReference>
<keyword evidence="2" id="KW-0963">Cytoplasm</keyword>
<evidence type="ECO:0000313" key="10">
    <source>
        <dbReference type="EMBL" id="KAK6165610.1"/>
    </source>
</evidence>
<sequence>MESDDDHLECAICLEIFTKPKFLPCFHTFCLGCLDQMMEVTNRLTCPKCRKVHKIPLGGASELTTNFFVDAKSERKRRQGSNCDSCKKKNAKWFCSNCDHNMCGSCKATHDSLLVCKDHCVHSLSKKISLKSVNKHRYCTKHSKDKVEFYCTDCSKPMCMKCKMLFHCGHTSEDIDDSLAKAKAVFENLQDKLLSAQKNLEREIAKCEESKIERKKRSKEQCQTIDQKAMEIMQTIQLMQCRLKASVTDNLETELGHLTNVVMDMLQGSHKDALVVAEKLEKIHKLHEVDMVEAVPLLAEDINVIYNRRIPPRYHKNMDFNTSEATPPAVDDLLGELNLTQLAKFQERFNAELKPGKFNRSRVCKIGYHSFTLDVKRWKDYRTRPHPVEQFGVFCSIGDGDSTPVDAFIRVQLLRHGSGDDDAITEEGKFTFKIPGSGHGWKRFMTWDQVNDPEERFVSFGEMIFNMTIAL</sequence>
<dbReference type="GO" id="GO:0061630">
    <property type="term" value="F:ubiquitin protein ligase activity"/>
    <property type="evidence" value="ECO:0007669"/>
    <property type="project" value="TreeGrafter"/>
</dbReference>
<keyword evidence="4 6" id="KW-0863">Zinc-finger</keyword>
<dbReference type="EMBL" id="JAZGQO010000021">
    <property type="protein sequence ID" value="KAK6165610.1"/>
    <property type="molecule type" value="Genomic_DNA"/>
</dbReference>
<dbReference type="InterPro" id="IPR008974">
    <property type="entry name" value="TRAF-like"/>
</dbReference>
<proteinExistence type="predicted"/>
<keyword evidence="11" id="KW-1185">Reference proteome</keyword>
<dbReference type="GO" id="GO:0005654">
    <property type="term" value="C:nucleoplasm"/>
    <property type="evidence" value="ECO:0007669"/>
    <property type="project" value="TreeGrafter"/>
</dbReference>
<dbReference type="PROSITE" id="PS50119">
    <property type="entry name" value="ZF_BBOX"/>
    <property type="match status" value="2"/>
</dbReference>
<dbReference type="PANTHER" id="PTHR25462">
    <property type="entry name" value="BONUS, ISOFORM C-RELATED"/>
    <property type="match status" value="1"/>
</dbReference>
<dbReference type="GO" id="GO:0045087">
    <property type="term" value="P:innate immune response"/>
    <property type="evidence" value="ECO:0007669"/>
    <property type="project" value="TreeGrafter"/>
</dbReference>
<dbReference type="InterPro" id="IPR027370">
    <property type="entry name" value="Znf-RING_euk"/>
</dbReference>
<protein>
    <submittedName>
        <fullName evidence="10">Uncharacterized protein</fullName>
    </submittedName>
</protein>
<dbReference type="Proteomes" id="UP001347796">
    <property type="component" value="Unassembled WGS sequence"/>
</dbReference>
<dbReference type="PANTHER" id="PTHR25462:SF299">
    <property type="entry name" value="E3 UBIQUITIN-PROTEIN LIGASE TRIM56"/>
    <property type="match status" value="1"/>
</dbReference>
<name>A0AAN8G465_PATCE</name>
<dbReference type="InterPro" id="IPR000315">
    <property type="entry name" value="Znf_B-box"/>
</dbReference>
<reference evidence="10 11" key="1">
    <citation type="submission" date="2024-01" db="EMBL/GenBank/DDBJ databases">
        <title>The genome of the rayed Mediterranean limpet Patella caerulea (Linnaeus, 1758).</title>
        <authorList>
            <person name="Anh-Thu Weber A."/>
            <person name="Halstead-Nussloch G."/>
        </authorList>
    </citation>
    <scope>NUCLEOTIDE SEQUENCE [LARGE SCALE GENOMIC DNA]</scope>
    <source>
        <strain evidence="10">AATW-2023a</strain>
        <tissue evidence="10">Whole specimen</tissue>
    </source>
</reference>
<feature type="domain" description="RING-type" evidence="8">
    <location>
        <begin position="10"/>
        <end position="50"/>
    </location>
</feature>
<evidence type="ECO:0000256" key="4">
    <source>
        <dbReference type="ARBA" id="ARBA00022771"/>
    </source>
</evidence>
<dbReference type="PROSITE" id="PS50089">
    <property type="entry name" value="ZF_RING_2"/>
    <property type="match status" value="1"/>
</dbReference>
<organism evidence="10 11">
    <name type="scientific">Patella caerulea</name>
    <name type="common">Rayed Mediterranean limpet</name>
    <dbReference type="NCBI Taxonomy" id="87958"/>
    <lineage>
        <taxon>Eukaryota</taxon>
        <taxon>Metazoa</taxon>
        <taxon>Spiralia</taxon>
        <taxon>Lophotrochozoa</taxon>
        <taxon>Mollusca</taxon>
        <taxon>Gastropoda</taxon>
        <taxon>Patellogastropoda</taxon>
        <taxon>Patelloidea</taxon>
        <taxon>Patellidae</taxon>
        <taxon>Patella</taxon>
    </lineage>
</organism>
<evidence type="ECO:0000259" key="8">
    <source>
        <dbReference type="PROSITE" id="PS50089"/>
    </source>
</evidence>
<accession>A0AAN8G465</accession>
<evidence type="ECO:0000313" key="11">
    <source>
        <dbReference type="Proteomes" id="UP001347796"/>
    </source>
</evidence>
<evidence type="ECO:0000256" key="3">
    <source>
        <dbReference type="ARBA" id="ARBA00022723"/>
    </source>
</evidence>
<dbReference type="CDD" id="cd19757">
    <property type="entry name" value="Bbox1"/>
    <property type="match status" value="1"/>
</dbReference>
<dbReference type="SUPFAM" id="SSF57845">
    <property type="entry name" value="B-box zinc-binding domain"/>
    <property type="match status" value="1"/>
</dbReference>
<evidence type="ECO:0000256" key="6">
    <source>
        <dbReference type="PROSITE-ProRule" id="PRU00024"/>
    </source>
</evidence>
<comment type="caution">
    <text evidence="10">The sequence shown here is derived from an EMBL/GenBank/DDBJ whole genome shotgun (WGS) entry which is preliminary data.</text>
</comment>
<evidence type="ECO:0000256" key="5">
    <source>
        <dbReference type="ARBA" id="ARBA00022833"/>
    </source>
</evidence>
<dbReference type="Gene3D" id="3.30.160.60">
    <property type="entry name" value="Classic Zinc Finger"/>
    <property type="match status" value="1"/>
</dbReference>
<dbReference type="SMART" id="SM00184">
    <property type="entry name" value="RING"/>
    <property type="match status" value="1"/>
</dbReference>
<dbReference type="GO" id="GO:0008270">
    <property type="term" value="F:zinc ion binding"/>
    <property type="evidence" value="ECO:0007669"/>
    <property type="project" value="UniProtKB-KW"/>
</dbReference>
<dbReference type="Pfam" id="PF00643">
    <property type="entry name" value="zf-B_box"/>
    <property type="match status" value="1"/>
</dbReference>
<dbReference type="GO" id="GO:0005737">
    <property type="term" value="C:cytoplasm"/>
    <property type="evidence" value="ECO:0007669"/>
    <property type="project" value="UniProtKB-SubCell"/>
</dbReference>
<dbReference type="AlphaFoldDB" id="A0AAN8G465"/>
<comment type="subcellular location">
    <subcellularLocation>
        <location evidence="1">Cytoplasm</location>
    </subcellularLocation>
</comment>
<dbReference type="GO" id="GO:0060340">
    <property type="term" value="P:positive regulation of type I interferon-mediated signaling pathway"/>
    <property type="evidence" value="ECO:0007669"/>
    <property type="project" value="TreeGrafter"/>
</dbReference>
<gene>
    <name evidence="10" type="ORF">SNE40_022507</name>
</gene>
<dbReference type="Gene3D" id="2.60.210.10">
    <property type="entry name" value="Apoptosis, Tumor Necrosis Factor Receptor Associated Protein 2, Chain A"/>
    <property type="match status" value="1"/>
</dbReference>
<dbReference type="CDD" id="cd00121">
    <property type="entry name" value="MATH"/>
    <property type="match status" value="1"/>
</dbReference>
<dbReference type="InterPro" id="IPR017907">
    <property type="entry name" value="Znf_RING_CS"/>
</dbReference>
<keyword evidence="5" id="KW-0862">Zinc</keyword>
<feature type="domain" description="B box-type" evidence="9">
    <location>
        <begin position="78"/>
        <end position="124"/>
    </location>
</feature>